<organism evidence="2 3">
    <name type="scientific">Bemisia tabaci</name>
    <name type="common">Sweetpotato whitefly</name>
    <name type="synonym">Aleurodes tabaci</name>
    <dbReference type="NCBI Taxonomy" id="7038"/>
    <lineage>
        <taxon>Eukaryota</taxon>
        <taxon>Metazoa</taxon>
        <taxon>Ecdysozoa</taxon>
        <taxon>Arthropoda</taxon>
        <taxon>Hexapoda</taxon>
        <taxon>Insecta</taxon>
        <taxon>Pterygota</taxon>
        <taxon>Neoptera</taxon>
        <taxon>Paraneoptera</taxon>
        <taxon>Hemiptera</taxon>
        <taxon>Sternorrhyncha</taxon>
        <taxon>Aleyrodoidea</taxon>
        <taxon>Aleyrodidae</taxon>
        <taxon>Aleyrodinae</taxon>
        <taxon>Bemisia</taxon>
    </lineage>
</organism>
<proteinExistence type="predicted"/>
<keyword evidence="3" id="KW-1185">Reference proteome</keyword>
<evidence type="ECO:0000313" key="2">
    <source>
        <dbReference type="EMBL" id="CAH0385538.1"/>
    </source>
</evidence>
<accession>A0A9P0F1B6</accession>
<dbReference type="EMBL" id="OU963863">
    <property type="protein sequence ID" value="CAH0385538.1"/>
    <property type="molecule type" value="Genomic_DNA"/>
</dbReference>
<evidence type="ECO:0000313" key="3">
    <source>
        <dbReference type="Proteomes" id="UP001152759"/>
    </source>
</evidence>
<sequence length="101" mass="11356">MMKEGTSKMEAGDPQRGWVGGKRRDGQKRRKLKRRGRGECNDTGCAGVKMEHHFQAALDPRKQELLEARFIGARRVGCVHLAPCHSLQTSLVVLYVTTTQH</sequence>
<reference evidence="2" key="1">
    <citation type="submission" date="2021-12" db="EMBL/GenBank/DDBJ databases">
        <authorList>
            <person name="King R."/>
        </authorList>
    </citation>
    <scope>NUCLEOTIDE SEQUENCE</scope>
</reference>
<name>A0A9P0F1B6_BEMTA</name>
<feature type="compositionally biased region" description="Basic residues" evidence="1">
    <location>
        <begin position="25"/>
        <end position="36"/>
    </location>
</feature>
<feature type="compositionally biased region" description="Basic and acidic residues" evidence="1">
    <location>
        <begin position="1"/>
        <end position="13"/>
    </location>
</feature>
<gene>
    <name evidence="2" type="ORF">BEMITA_LOCUS4757</name>
</gene>
<evidence type="ECO:0000256" key="1">
    <source>
        <dbReference type="SAM" id="MobiDB-lite"/>
    </source>
</evidence>
<protein>
    <submittedName>
        <fullName evidence="2">Uncharacterized protein</fullName>
    </submittedName>
</protein>
<feature type="region of interest" description="Disordered" evidence="1">
    <location>
        <begin position="1"/>
        <end position="38"/>
    </location>
</feature>
<dbReference type="AlphaFoldDB" id="A0A9P0F1B6"/>
<dbReference type="Proteomes" id="UP001152759">
    <property type="component" value="Chromosome 2"/>
</dbReference>